<dbReference type="EMBL" id="JAHOPC010000013">
    <property type="protein sequence ID" value="MBU8868333.1"/>
    <property type="molecule type" value="Genomic_DNA"/>
</dbReference>
<evidence type="ECO:0000256" key="1">
    <source>
        <dbReference type="NCBIfam" id="TIGR02228"/>
    </source>
</evidence>
<feature type="compositionally biased region" description="Polar residues" evidence="2">
    <location>
        <begin position="21"/>
        <end position="30"/>
    </location>
</feature>
<organism evidence="4 5">
    <name type="scientific">Paenarthrobacter aromaticivorans</name>
    <dbReference type="NCBI Taxonomy" id="2849150"/>
    <lineage>
        <taxon>Bacteria</taxon>
        <taxon>Bacillati</taxon>
        <taxon>Actinomycetota</taxon>
        <taxon>Actinomycetes</taxon>
        <taxon>Micrococcales</taxon>
        <taxon>Micrococcaceae</taxon>
        <taxon>Paenarthrobacter</taxon>
    </lineage>
</organism>
<evidence type="ECO:0000256" key="3">
    <source>
        <dbReference type="SAM" id="Phobius"/>
    </source>
</evidence>
<feature type="transmembrane region" description="Helical" evidence="3">
    <location>
        <begin position="73"/>
        <end position="92"/>
    </location>
</feature>
<sequence length="239" mass="25510">MVAPSSLKDRNSLDELLLETTPGTASSSTPVFGETGADVSVAVEPENAEPQEPERLSSERTSSRRLLTRVGRGLGVVLLSLALLAVTVLIMLPKVTGSQTYSVLTNSMAPKYAPGTFLVSQAADFDELKLGDVITYQIESGKPGVITHRIVGFGFLQTGEKTLTTKGDNNDVADPQPVREIQVRGKLLYAVPFVGFVANALGNSDRSLWLAVGAVGLIGYGGFTMLREVRSSRKERQSA</sequence>
<name>A0ABS6I9E1_9MICC</name>
<reference evidence="4 5" key="1">
    <citation type="submission" date="2021-06" db="EMBL/GenBank/DDBJ databases">
        <authorList>
            <person name="Jeong J.W."/>
        </authorList>
    </citation>
    <scope>NUCLEOTIDE SEQUENCE [LARGE SCALE GENOMIC DNA]</scope>
    <source>
        <strain evidence="4 5">MMS21-TAE1-1</strain>
    </source>
</reference>
<dbReference type="CDD" id="cd06530">
    <property type="entry name" value="S26_SPase_I"/>
    <property type="match status" value="1"/>
</dbReference>
<protein>
    <recommendedName>
        <fullName evidence="1">Signal peptidase I</fullName>
        <ecNumber evidence="1">3.4.21.89</ecNumber>
    </recommendedName>
</protein>
<feature type="transmembrane region" description="Helical" evidence="3">
    <location>
        <begin position="208"/>
        <end position="226"/>
    </location>
</feature>
<dbReference type="InterPro" id="IPR001733">
    <property type="entry name" value="Peptidase_S26B"/>
</dbReference>
<dbReference type="PANTHER" id="PTHR10806">
    <property type="entry name" value="SIGNAL PEPTIDASE COMPLEX CATALYTIC SUBUNIT SEC11"/>
    <property type="match status" value="1"/>
</dbReference>
<feature type="region of interest" description="Disordered" evidence="2">
    <location>
        <begin position="1"/>
        <end position="63"/>
    </location>
</feature>
<dbReference type="Proteomes" id="UP000824166">
    <property type="component" value="Unassembled WGS sequence"/>
</dbReference>
<dbReference type="NCBIfam" id="TIGR02228">
    <property type="entry name" value="sigpep_I_arch"/>
    <property type="match status" value="1"/>
</dbReference>
<comment type="caution">
    <text evidence="4">The sequence shown here is derived from an EMBL/GenBank/DDBJ whole genome shotgun (WGS) entry which is preliminary data.</text>
</comment>
<accession>A0ABS6I9E1</accession>
<dbReference type="RefSeq" id="WP_216926450.1">
    <property type="nucleotide sequence ID" value="NZ_JAHOPC010000013.1"/>
</dbReference>
<keyword evidence="4" id="KW-0378">Hydrolase</keyword>
<dbReference type="InterPro" id="IPR019533">
    <property type="entry name" value="Peptidase_S26"/>
</dbReference>
<keyword evidence="5" id="KW-1185">Reference proteome</keyword>
<proteinExistence type="predicted"/>
<evidence type="ECO:0000313" key="5">
    <source>
        <dbReference type="Proteomes" id="UP000824166"/>
    </source>
</evidence>
<gene>
    <name evidence="4" type="ORF">KSW38_18740</name>
</gene>
<evidence type="ECO:0000313" key="4">
    <source>
        <dbReference type="EMBL" id="MBU8868333.1"/>
    </source>
</evidence>
<keyword evidence="3" id="KW-1133">Transmembrane helix</keyword>
<keyword evidence="3" id="KW-0472">Membrane</keyword>
<keyword evidence="3" id="KW-0812">Transmembrane</keyword>
<dbReference type="PANTHER" id="PTHR10806:SF6">
    <property type="entry name" value="SIGNAL PEPTIDASE COMPLEX CATALYTIC SUBUNIT SEC11"/>
    <property type="match status" value="1"/>
</dbReference>
<evidence type="ECO:0000256" key="2">
    <source>
        <dbReference type="SAM" id="MobiDB-lite"/>
    </source>
</evidence>
<dbReference type="EC" id="3.4.21.89" evidence="1"/>
<dbReference type="GO" id="GO:0009003">
    <property type="term" value="F:signal peptidase activity"/>
    <property type="evidence" value="ECO:0007669"/>
    <property type="project" value="UniProtKB-EC"/>
</dbReference>
<feature type="compositionally biased region" description="Basic and acidic residues" evidence="2">
    <location>
        <begin position="52"/>
        <end position="62"/>
    </location>
</feature>